<dbReference type="Proteomes" id="UP000463883">
    <property type="component" value="Chromosome"/>
</dbReference>
<dbReference type="AlphaFoldDB" id="A0A6P1MRP5"/>
<evidence type="ECO:0000313" key="2">
    <source>
        <dbReference type="Proteomes" id="UP000463883"/>
    </source>
</evidence>
<dbReference type="KEGG" id="amic:Ami3637_15915"/>
<reference evidence="1 2" key="1">
    <citation type="submission" date="2020-01" db="EMBL/GenBank/DDBJ databases">
        <title>Genomic analysis of Aminipila sp. CBA3637.</title>
        <authorList>
            <person name="Kim Y.B."/>
            <person name="Roh S.W."/>
        </authorList>
    </citation>
    <scope>NUCLEOTIDE SEQUENCE [LARGE SCALE GENOMIC DNA]</scope>
    <source>
        <strain evidence="1 2">CBA3637</strain>
    </source>
</reference>
<organism evidence="1 2">
    <name type="scientific">Aminipila terrae</name>
    <dbReference type="NCBI Taxonomy" id="2697030"/>
    <lineage>
        <taxon>Bacteria</taxon>
        <taxon>Bacillati</taxon>
        <taxon>Bacillota</taxon>
        <taxon>Clostridia</taxon>
        <taxon>Peptostreptococcales</taxon>
        <taxon>Anaerovoracaceae</taxon>
        <taxon>Aminipila</taxon>
    </lineage>
</organism>
<keyword evidence="2" id="KW-1185">Reference proteome</keyword>
<proteinExistence type="predicted"/>
<accession>A0A6P1MRP5</accession>
<dbReference type="RefSeq" id="WP_162363430.1">
    <property type="nucleotide sequence ID" value="NZ_CP047591.1"/>
</dbReference>
<gene>
    <name evidence="1" type="ORF">Ami3637_15915</name>
</gene>
<name>A0A6P1MRP5_9FIRM</name>
<sequence length="193" mass="22403">MKSIIKKKTYKAIYRLLDRVSPIKGDCGKLCGAACCTCGGDSTDEEGLDYDLGIYLLPGEEKLFTMKEEWLKWSVEYAEDYDFPDSWFGKVYFVRCKTPPVCPRESRPLQCRFFPLAPHFSPEGKLQLIWSTSELPYTCPLIAEKTELTREFKKATYTVWKHLIKDPLIFDLVEMDSSDRESMGIEYEVIYQI</sequence>
<evidence type="ECO:0000313" key="1">
    <source>
        <dbReference type="EMBL" id="QHI73665.1"/>
    </source>
</evidence>
<protein>
    <submittedName>
        <fullName evidence="1">Uncharacterized protein</fullName>
    </submittedName>
</protein>
<dbReference type="EMBL" id="CP047591">
    <property type="protein sequence ID" value="QHI73665.1"/>
    <property type="molecule type" value="Genomic_DNA"/>
</dbReference>